<feature type="transmembrane region" description="Helical" evidence="1">
    <location>
        <begin position="6"/>
        <end position="25"/>
    </location>
</feature>
<feature type="transmembrane region" description="Helical" evidence="1">
    <location>
        <begin position="32"/>
        <end position="50"/>
    </location>
</feature>
<accession>A0A095SK89</accession>
<keyword evidence="1" id="KW-0812">Transmembrane</keyword>
<dbReference type="eggNOG" id="ENOG50339QZ">
    <property type="taxonomic scope" value="Bacteria"/>
</dbReference>
<organism evidence="2 3">
    <name type="scientific">Alcanivorax nanhaiticus</name>
    <dbReference type="NCBI Taxonomy" id="1177154"/>
    <lineage>
        <taxon>Bacteria</taxon>
        <taxon>Pseudomonadati</taxon>
        <taxon>Pseudomonadota</taxon>
        <taxon>Gammaproteobacteria</taxon>
        <taxon>Oceanospirillales</taxon>
        <taxon>Alcanivoracaceae</taxon>
        <taxon>Alcanivorax</taxon>
    </lineage>
</organism>
<dbReference type="STRING" id="1177154.Y5S_01500"/>
<evidence type="ECO:0000256" key="1">
    <source>
        <dbReference type="SAM" id="Phobius"/>
    </source>
</evidence>
<name>A0A095SK89_9GAMM</name>
<dbReference type="PATRIC" id="fig|1177154.3.peg.1529"/>
<keyword evidence="1" id="KW-0472">Membrane</keyword>
<dbReference type="AlphaFoldDB" id="A0A095SK89"/>
<evidence type="ECO:0008006" key="4">
    <source>
        <dbReference type="Google" id="ProtNLM"/>
    </source>
</evidence>
<comment type="caution">
    <text evidence="2">The sequence shown here is derived from an EMBL/GenBank/DDBJ whole genome shotgun (WGS) entry which is preliminary data.</text>
</comment>
<evidence type="ECO:0000313" key="3">
    <source>
        <dbReference type="Proteomes" id="UP000029444"/>
    </source>
</evidence>
<proteinExistence type="predicted"/>
<evidence type="ECO:0000313" key="2">
    <source>
        <dbReference type="EMBL" id="KGD65066.1"/>
    </source>
</evidence>
<gene>
    <name evidence="2" type="ORF">Y5S_01500</name>
</gene>
<dbReference type="EMBL" id="ARXV01000005">
    <property type="protein sequence ID" value="KGD65066.1"/>
    <property type="molecule type" value="Genomic_DNA"/>
</dbReference>
<dbReference type="RefSeq" id="WP_007149317.1">
    <property type="nucleotide sequence ID" value="NZ_ARXV01000005.1"/>
</dbReference>
<protein>
    <recommendedName>
        <fullName evidence="4">MFS transporter</fullName>
    </recommendedName>
</protein>
<reference evidence="2 3" key="1">
    <citation type="submission" date="2012-09" db="EMBL/GenBank/DDBJ databases">
        <title>Genome Sequence of alkane-degrading Bacterium Alcanivorax sp. 19-m-6.</title>
        <authorList>
            <person name="Lai Q."/>
            <person name="Shao Z."/>
        </authorList>
    </citation>
    <scope>NUCLEOTIDE SEQUENCE [LARGE SCALE GENOMIC DNA]</scope>
    <source>
        <strain evidence="2 3">19-m-6</strain>
    </source>
</reference>
<keyword evidence="1" id="KW-1133">Transmembrane helix</keyword>
<sequence length="58" mass="6808">MYTDRLLIIFILGTYLLSPAIIDWWSEGGRAWYRPYLIWLGLIALSYWIAKSKDVDGL</sequence>
<keyword evidence="3" id="KW-1185">Reference proteome</keyword>
<dbReference type="Proteomes" id="UP000029444">
    <property type="component" value="Unassembled WGS sequence"/>
</dbReference>